<keyword evidence="4" id="KW-1185">Reference proteome</keyword>
<comment type="caution">
    <text evidence="3">The sequence shown here is derived from an EMBL/GenBank/DDBJ whole genome shotgun (WGS) entry which is preliminary data.</text>
</comment>
<feature type="transmembrane region" description="Helical" evidence="1">
    <location>
        <begin position="47"/>
        <end position="66"/>
    </location>
</feature>
<keyword evidence="1" id="KW-0472">Membrane</keyword>
<keyword evidence="1" id="KW-1133">Transmembrane helix</keyword>
<accession>A0AAW9S1U2</accession>
<organism evidence="3 4">
    <name type="scientific">Microbaculum marinum</name>
    <dbReference type="NCBI Taxonomy" id="1764581"/>
    <lineage>
        <taxon>Bacteria</taxon>
        <taxon>Pseudomonadati</taxon>
        <taxon>Pseudomonadota</taxon>
        <taxon>Alphaproteobacteria</taxon>
        <taxon>Hyphomicrobiales</taxon>
        <taxon>Tepidamorphaceae</taxon>
        <taxon>Microbaculum</taxon>
    </lineage>
</organism>
<dbReference type="InterPro" id="IPR036596">
    <property type="entry name" value="Cyt-C_aa3_sf"/>
</dbReference>
<gene>
    <name evidence="3" type="ORF">V3328_20120</name>
</gene>
<dbReference type="Proteomes" id="UP001378188">
    <property type="component" value="Unassembled WGS sequence"/>
</dbReference>
<proteinExistence type="predicted"/>
<feature type="transmembrane region" description="Helical" evidence="1">
    <location>
        <begin position="72"/>
        <end position="88"/>
    </location>
</feature>
<reference evidence="3 4" key="1">
    <citation type="submission" date="2024-02" db="EMBL/GenBank/DDBJ databases">
        <title>Genome analysis and characterization of Microbaculum marinisediminis sp. nov., isolated from marine sediment.</title>
        <authorList>
            <person name="Du Z.-J."/>
            <person name="Ye Y.-Q."/>
            <person name="Zhang Z.-R."/>
            <person name="Yuan S.-M."/>
            <person name="Zhang X.-Y."/>
        </authorList>
    </citation>
    <scope>NUCLEOTIDE SEQUENCE [LARGE SCALE GENOMIC DNA]</scope>
    <source>
        <strain evidence="3 4">SDUM1044001</strain>
    </source>
</reference>
<dbReference type="SUPFAM" id="SSF81469">
    <property type="entry name" value="Bacterial aa3 type cytochrome c oxidase subunit IV"/>
    <property type="match status" value="1"/>
</dbReference>
<dbReference type="AlphaFoldDB" id="A0AAW9S1U2"/>
<dbReference type="RefSeq" id="WP_340331511.1">
    <property type="nucleotide sequence ID" value="NZ_JAZHOF010000009.1"/>
</dbReference>
<evidence type="ECO:0000313" key="4">
    <source>
        <dbReference type="Proteomes" id="UP001378188"/>
    </source>
</evidence>
<dbReference type="Gene3D" id="1.20.5.160">
    <property type="entry name" value="Bacterial aa3 type cytochrome c oxidase subunit IV"/>
    <property type="match status" value="1"/>
</dbReference>
<sequence>MAEHSHPPMDYDAHQRTYAGFIQLTVLTVAFCIAVVIMLAIGNAGAWGLAGLGVFLAVIGTAVGVMMKGSPWPIAIGTLVVLALFVLFG</sequence>
<feature type="transmembrane region" description="Helical" evidence="1">
    <location>
        <begin position="20"/>
        <end position="40"/>
    </location>
</feature>
<evidence type="ECO:0000313" key="3">
    <source>
        <dbReference type="EMBL" id="MEJ8573806.1"/>
    </source>
</evidence>
<dbReference type="InterPro" id="IPR012422">
    <property type="entry name" value="Cyt_c_oxidase_su4_bac-aa3"/>
</dbReference>
<dbReference type="Pfam" id="PF07835">
    <property type="entry name" value="COX4_pro_2"/>
    <property type="match status" value="1"/>
</dbReference>
<evidence type="ECO:0000256" key="1">
    <source>
        <dbReference type="SAM" id="Phobius"/>
    </source>
</evidence>
<feature type="domain" description="Cytochrome c oxidase subunit IV bacterial aa3 type" evidence="2">
    <location>
        <begin position="4"/>
        <end position="43"/>
    </location>
</feature>
<evidence type="ECO:0000259" key="2">
    <source>
        <dbReference type="Pfam" id="PF07835"/>
    </source>
</evidence>
<protein>
    <submittedName>
        <fullName evidence="3">Aa3-type cytochrome c oxidase subunit IV</fullName>
    </submittedName>
</protein>
<name>A0AAW9S1U2_9HYPH</name>
<keyword evidence="1" id="KW-0812">Transmembrane</keyword>
<dbReference type="EMBL" id="JAZHOF010000009">
    <property type="protein sequence ID" value="MEJ8573806.1"/>
    <property type="molecule type" value="Genomic_DNA"/>
</dbReference>